<feature type="compositionally biased region" description="Low complexity" evidence="4">
    <location>
        <begin position="8"/>
        <end position="21"/>
    </location>
</feature>
<feature type="domain" description="HTH gntR-type" evidence="5">
    <location>
        <begin position="22"/>
        <end position="89"/>
    </location>
</feature>
<dbReference type="Pfam" id="PF00392">
    <property type="entry name" value="GntR"/>
    <property type="match status" value="1"/>
</dbReference>
<evidence type="ECO:0000313" key="7">
    <source>
        <dbReference type="Proteomes" id="UP001321475"/>
    </source>
</evidence>
<dbReference type="SUPFAM" id="SSF46785">
    <property type="entry name" value="Winged helix' DNA-binding domain"/>
    <property type="match status" value="1"/>
</dbReference>
<dbReference type="EMBL" id="AP027729">
    <property type="protein sequence ID" value="BDZ41894.1"/>
    <property type="molecule type" value="Genomic_DNA"/>
</dbReference>
<dbReference type="Gene3D" id="1.20.120.530">
    <property type="entry name" value="GntR ligand-binding domain-like"/>
    <property type="match status" value="1"/>
</dbReference>
<dbReference type="Pfam" id="PF07729">
    <property type="entry name" value="FCD"/>
    <property type="match status" value="1"/>
</dbReference>
<evidence type="ECO:0000256" key="2">
    <source>
        <dbReference type="ARBA" id="ARBA00023125"/>
    </source>
</evidence>
<dbReference type="InterPro" id="IPR000524">
    <property type="entry name" value="Tscrpt_reg_HTH_GntR"/>
</dbReference>
<dbReference type="Proteomes" id="UP001321475">
    <property type="component" value="Chromosome"/>
</dbReference>
<dbReference type="InterPro" id="IPR036388">
    <property type="entry name" value="WH-like_DNA-bd_sf"/>
</dbReference>
<evidence type="ECO:0000259" key="5">
    <source>
        <dbReference type="PROSITE" id="PS50949"/>
    </source>
</evidence>
<evidence type="ECO:0000313" key="6">
    <source>
        <dbReference type="EMBL" id="BDZ41894.1"/>
    </source>
</evidence>
<dbReference type="SMART" id="SM00895">
    <property type="entry name" value="FCD"/>
    <property type="match status" value="1"/>
</dbReference>
<dbReference type="PRINTS" id="PR00035">
    <property type="entry name" value="HTHGNTR"/>
</dbReference>
<dbReference type="PANTHER" id="PTHR43537">
    <property type="entry name" value="TRANSCRIPTIONAL REGULATOR, GNTR FAMILY"/>
    <property type="match status" value="1"/>
</dbReference>
<dbReference type="InterPro" id="IPR008920">
    <property type="entry name" value="TF_FadR/GntR_C"/>
</dbReference>
<dbReference type="InterPro" id="IPR036390">
    <property type="entry name" value="WH_DNA-bd_sf"/>
</dbReference>
<dbReference type="PANTHER" id="PTHR43537:SF24">
    <property type="entry name" value="GLUCONATE OPERON TRANSCRIPTIONAL REPRESSOR"/>
    <property type="match status" value="1"/>
</dbReference>
<dbReference type="RefSeq" id="WP_286218968.1">
    <property type="nucleotide sequence ID" value="NZ_AP027729.1"/>
</dbReference>
<protein>
    <submittedName>
        <fullName evidence="6">GntR family transcriptional regulator</fullName>
    </submittedName>
</protein>
<evidence type="ECO:0000256" key="1">
    <source>
        <dbReference type="ARBA" id="ARBA00023015"/>
    </source>
</evidence>
<keyword evidence="3" id="KW-0804">Transcription</keyword>
<dbReference type="SMART" id="SM00345">
    <property type="entry name" value="HTH_GNTR"/>
    <property type="match status" value="1"/>
</dbReference>
<dbReference type="CDD" id="cd07377">
    <property type="entry name" value="WHTH_GntR"/>
    <property type="match status" value="1"/>
</dbReference>
<organism evidence="6 7">
    <name type="scientific">Paraoerskovia sediminicola</name>
    <dbReference type="NCBI Taxonomy" id="1138587"/>
    <lineage>
        <taxon>Bacteria</taxon>
        <taxon>Bacillati</taxon>
        <taxon>Actinomycetota</taxon>
        <taxon>Actinomycetes</taxon>
        <taxon>Micrococcales</taxon>
        <taxon>Cellulomonadaceae</taxon>
        <taxon>Paraoerskovia</taxon>
    </lineage>
</organism>
<dbReference type="PROSITE" id="PS50949">
    <property type="entry name" value="HTH_GNTR"/>
    <property type="match status" value="1"/>
</dbReference>
<dbReference type="Gene3D" id="1.10.10.10">
    <property type="entry name" value="Winged helix-like DNA-binding domain superfamily/Winged helix DNA-binding domain"/>
    <property type="match status" value="1"/>
</dbReference>
<reference evidence="7" key="1">
    <citation type="journal article" date="2019" name="Int. J. Syst. Evol. Microbiol.">
        <title>The Global Catalogue of Microorganisms (GCM) 10K type strain sequencing project: providing services to taxonomists for standard genome sequencing and annotation.</title>
        <authorList>
            <consortium name="The Broad Institute Genomics Platform"/>
            <consortium name="The Broad Institute Genome Sequencing Center for Infectious Disease"/>
            <person name="Wu L."/>
            <person name="Ma J."/>
        </authorList>
    </citation>
    <scope>NUCLEOTIDE SEQUENCE [LARGE SCALE GENOMIC DNA]</scope>
    <source>
        <strain evidence="7">NBRC 108565</strain>
    </source>
</reference>
<dbReference type="InterPro" id="IPR011711">
    <property type="entry name" value="GntR_C"/>
</dbReference>
<keyword evidence="7" id="KW-1185">Reference proteome</keyword>
<proteinExistence type="predicted"/>
<name>A0ABN6XAL9_9CELL</name>
<evidence type="ECO:0000256" key="3">
    <source>
        <dbReference type="ARBA" id="ARBA00023163"/>
    </source>
</evidence>
<evidence type="ECO:0000256" key="4">
    <source>
        <dbReference type="SAM" id="MobiDB-lite"/>
    </source>
</evidence>
<dbReference type="SUPFAM" id="SSF48008">
    <property type="entry name" value="GntR ligand-binding domain-like"/>
    <property type="match status" value="1"/>
</dbReference>
<keyword evidence="2" id="KW-0238">DNA-binding</keyword>
<accession>A0ABN6XAL9</accession>
<keyword evidence="1" id="KW-0805">Transcription regulation</keyword>
<gene>
    <name evidence="6" type="ORF">GCM10025865_11930</name>
</gene>
<feature type="region of interest" description="Disordered" evidence="4">
    <location>
        <begin position="1"/>
        <end position="22"/>
    </location>
</feature>
<sequence>MALASVATSPSPTRSSPGSPTDDAVAAAYSALREEILSGHLRPGAVLSQVQVAQRIGISRTPLREALRRLVSEGLVVGDFNRRMRVSELSLDDLDQIYAMRIALEPVAVRAAVPALTPPRRQHLVDEVARMQDAIDADDLETFRQHHRAFHLGVHAGAGERIEGTLADLWDHSERYRRSYLHVDQATGHGASPERLKISQQEHREILATAVAGDVEGCVAASTAHLQRTLESVVEESTLVPRPRVTAAAR</sequence>